<dbReference type="AlphaFoldDB" id="A0A927PK21"/>
<gene>
    <name evidence="1" type="ORF">HT102_03315</name>
</gene>
<dbReference type="InterPro" id="IPR014710">
    <property type="entry name" value="RmlC-like_jellyroll"/>
</dbReference>
<name>A0A927PK21_9ACTN</name>
<dbReference type="InterPro" id="IPR011051">
    <property type="entry name" value="RmlC_Cupin_sf"/>
</dbReference>
<dbReference type="Proteomes" id="UP000642993">
    <property type="component" value="Unassembled WGS sequence"/>
</dbReference>
<proteinExistence type="predicted"/>
<evidence type="ECO:0000313" key="2">
    <source>
        <dbReference type="Proteomes" id="UP000642993"/>
    </source>
</evidence>
<dbReference type="Gene3D" id="2.60.120.10">
    <property type="entry name" value="Jelly Rolls"/>
    <property type="match status" value="1"/>
</dbReference>
<dbReference type="SUPFAM" id="SSF51182">
    <property type="entry name" value="RmlC-like cupins"/>
    <property type="match status" value="1"/>
</dbReference>
<keyword evidence="2" id="KW-1185">Reference proteome</keyword>
<evidence type="ECO:0000313" key="1">
    <source>
        <dbReference type="EMBL" id="MBD8505520.1"/>
    </source>
</evidence>
<accession>A0A927PK21</accession>
<dbReference type="EMBL" id="JACYWE010000001">
    <property type="protein sequence ID" value="MBD8505520.1"/>
    <property type="molecule type" value="Genomic_DNA"/>
</dbReference>
<sequence>MAAEPSETIVADAMGAAMPRESGPGAGVVLETSRAKVVAFAFAPGQELREHAARHPVLIHGIEGDLELTLPDEVVQLRPGVVVHLAPMVRHSVSAPRGGRLTVTMLLPGE</sequence>
<dbReference type="RefSeq" id="WP_192037944.1">
    <property type="nucleotide sequence ID" value="NZ_JACYWE010000001.1"/>
</dbReference>
<comment type="caution">
    <text evidence="1">The sequence shown here is derived from an EMBL/GenBank/DDBJ whole genome shotgun (WGS) entry which is preliminary data.</text>
</comment>
<evidence type="ECO:0008006" key="3">
    <source>
        <dbReference type="Google" id="ProtNLM"/>
    </source>
</evidence>
<organism evidence="1 2">
    <name type="scientific">Lolliginicoccus lacisalsi</name>
    <dbReference type="NCBI Taxonomy" id="2742202"/>
    <lineage>
        <taxon>Bacteria</taxon>
        <taxon>Bacillati</taxon>
        <taxon>Actinomycetota</taxon>
        <taxon>Actinomycetes</taxon>
        <taxon>Mycobacteriales</taxon>
        <taxon>Hoyosellaceae</taxon>
        <taxon>Lolliginicoccus</taxon>
    </lineage>
</organism>
<reference evidence="1" key="1">
    <citation type="submission" date="2020-09" db="EMBL/GenBank/DDBJ databases">
        <title>Hoyosella lacisalsi sp. nov., a halotolerant actinobacterium isolated from soil of Lake Gudzhirganskoe.</title>
        <authorList>
            <person name="Yang Q."/>
            <person name="Guo P.Y."/>
            <person name="Liu S.W."/>
            <person name="Li F.N."/>
            <person name="Sun C.H."/>
        </authorList>
    </citation>
    <scope>NUCLEOTIDE SEQUENCE</scope>
    <source>
        <strain evidence="1">G463</strain>
    </source>
</reference>
<protein>
    <recommendedName>
        <fullName evidence="3">Cupin domain-containing protein</fullName>
    </recommendedName>
</protein>